<evidence type="ECO:0000313" key="2">
    <source>
        <dbReference type="Proteomes" id="UP000823775"/>
    </source>
</evidence>
<organism evidence="1 2">
    <name type="scientific">Datura stramonium</name>
    <name type="common">Jimsonweed</name>
    <name type="synonym">Common thornapple</name>
    <dbReference type="NCBI Taxonomy" id="4076"/>
    <lineage>
        <taxon>Eukaryota</taxon>
        <taxon>Viridiplantae</taxon>
        <taxon>Streptophyta</taxon>
        <taxon>Embryophyta</taxon>
        <taxon>Tracheophyta</taxon>
        <taxon>Spermatophyta</taxon>
        <taxon>Magnoliopsida</taxon>
        <taxon>eudicotyledons</taxon>
        <taxon>Gunneridae</taxon>
        <taxon>Pentapetalae</taxon>
        <taxon>asterids</taxon>
        <taxon>lamiids</taxon>
        <taxon>Solanales</taxon>
        <taxon>Solanaceae</taxon>
        <taxon>Solanoideae</taxon>
        <taxon>Datureae</taxon>
        <taxon>Datura</taxon>
    </lineage>
</organism>
<comment type="caution">
    <text evidence="1">The sequence shown here is derived from an EMBL/GenBank/DDBJ whole genome shotgun (WGS) entry which is preliminary data.</text>
</comment>
<reference evidence="1 2" key="1">
    <citation type="journal article" date="2021" name="BMC Genomics">
        <title>Datura genome reveals duplications of psychoactive alkaloid biosynthetic genes and high mutation rate following tissue culture.</title>
        <authorList>
            <person name="Rajewski A."/>
            <person name="Carter-House D."/>
            <person name="Stajich J."/>
            <person name="Litt A."/>
        </authorList>
    </citation>
    <scope>NUCLEOTIDE SEQUENCE [LARGE SCALE GENOMIC DNA]</scope>
    <source>
        <strain evidence="1">AR-01</strain>
    </source>
</reference>
<dbReference type="Proteomes" id="UP000823775">
    <property type="component" value="Unassembled WGS sequence"/>
</dbReference>
<name>A0ABS8UK58_DATST</name>
<sequence>IVHTHNSDNNAPATAIVSSFIAQGRAKKVPAKKKGRPAKVVMPQEMGEAFNAVKGAMDMFTTFMEN</sequence>
<gene>
    <name evidence="1" type="ORF">HAX54_015864</name>
</gene>
<feature type="non-terminal residue" evidence="1">
    <location>
        <position position="1"/>
    </location>
</feature>
<protein>
    <submittedName>
        <fullName evidence="1">Uncharacterized protein</fullName>
    </submittedName>
</protein>
<evidence type="ECO:0000313" key="1">
    <source>
        <dbReference type="EMBL" id="MCD9558477.1"/>
    </source>
</evidence>
<proteinExistence type="predicted"/>
<dbReference type="EMBL" id="JACEIK010002018">
    <property type="protein sequence ID" value="MCD9558477.1"/>
    <property type="molecule type" value="Genomic_DNA"/>
</dbReference>
<keyword evidence="2" id="KW-1185">Reference proteome</keyword>
<accession>A0ABS8UK58</accession>